<feature type="domain" description="Glycosyl-hydrolase 97 N-terminal" evidence="5">
    <location>
        <begin position="33"/>
        <end position="295"/>
    </location>
</feature>
<dbReference type="InterPro" id="IPR014718">
    <property type="entry name" value="GH-type_carb-bd"/>
</dbReference>
<evidence type="ECO:0000256" key="2">
    <source>
        <dbReference type="ARBA" id="ARBA00023295"/>
    </source>
</evidence>
<dbReference type="Gene3D" id="2.70.98.10">
    <property type="match status" value="1"/>
</dbReference>
<evidence type="ECO:0000313" key="7">
    <source>
        <dbReference type="EMBL" id="PZE21116.1"/>
    </source>
</evidence>
<organism evidence="7 8">
    <name type="scientific">Paenibacillus xerothermodurans</name>
    <dbReference type="NCBI Taxonomy" id="1977292"/>
    <lineage>
        <taxon>Bacteria</taxon>
        <taxon>Bacillati</taxon>
        <taxon>Bacillota</taxon>
        <taxon>Bacilli</taxon>
        <taxon>Bacillales</taxon>
        <taxon>Paenibacillaceae</taxon>
        <taxon>Paenibacillus</taxon>
    </lineage>
</organism>
<dbReference type="GO" id="GO:0030246">
    <property type="term" value="F:carbohydrate binding"/>
    <property type="evidence" value="ECO:0007669"/>
    <property type="project" value="InterPro"/>
</dbReference>
<proteinExistence type="predicted"/>
<dbReference type="GO" id="GO:0016798">
    <property type="term" value="F:hydrolase activity, acting on glycosyl bonds"/>
    <property type="evidence" value="ECO:0007669"/>
    <property type="project" value="UniProtKB-KW"/>
</dbReference>
<sequence>METGIGQTVQATATPPQPTRRTQRVLPRQQIKVVSPDGRVQFTLGSDNPERLTYQVTMDNTTVIEPSPIDMQMDNYHLSSGVVFDDLELFHVSETYPWHGAHSTAVNHCNGAKISLTHDLSMIPYVLEVRVFNDGVAYRHIIPGDENAVRVPDEYSEFIIPAGSTVWYHGLDGHYEAEYAQQDVSEVKAGQWGGPPLTFQLPDNAGYGSITEANLVDYSGMALESSGRRSWIIGLGHRHPINYPYELRYGREEAKRLASPAPVTGTITTPWRVVLAARDLNMLVNSDILPSLCPPADPQLFPQSIKTSWVEPGLAVWDYVDRNYRPRGDVSQLEWMKYFSRMGGELGAKYHILEGFAYGWTDEQIREFVNYSDEQGVRVLFWRHSKDLRTDEAQDAFFTRLHRLGVAGAKIDFFDHEAKENIDLYEQLLRKAAEYQLVLDFHGSNKPTGRLRTWPNAMLYEGVRGMESSGLQLRARHETILPFTRYLAGPADYTTMIFTERRRDSSWAHQIACLATFHSPMLTIAAHPQSVLDNPAVDVIKSIQPVWDETIVLPDSRIGDLSIFARRSGDMWMLAIMSSGPARTIRVPLSFLQPGEQYEAVFVRDNEENSGAVVLENETVDSSATLTIEMVSGGGFVGRFIKASRAD</sequence>
<gene>
    <name evidence="7" type="ORF">CBW46_010595</name>
</gene>
<feature type="domain" description="Glycosyl-hydrolase 97 C-terminal oligomerisation" evidence="6">
    <location>
        <begin position="546"/>
        <end position="640"/>
    </location>
</feature>
<dbReference type="InterPro" id="IPR019563">
    <property type="entry name" value="GH97_catalytic"/>
</dbReference>
<dbReference type="InterPro" id="IPR017853">
    <property type="entry name" value="GH"/>
</dbReference>
<keyword evidence="8" id="KW-1185">Reference proteome</keyword>
<comment type="caution">
    <text evidence="7">The sequence shown here is derived from an EMBL/GenBank/DDBJ whole genome shotgun (WGS) entry which is preliminary data.</text>
</comment>
<dbReference type="AlphaFoldDB" id="A0A2W1NTP0"/>
<evidence type="ECO:0000259" key="6">
    <source>
        <dbReference type="Pfam" id="PF14509"/>
    </source>
</evidence>
<feature type="region of interest" description="Disordered" evidence="3">
    <location>
        <begin position="1"/>
        <end position="26"/>
    </location>
</feature>
<dbReference type="InterPro" id="IPR013780">
    <property type="entry name" value="Glyco_hydro_b"/>
</dbReference>
<dbReference type="InterPro" id="IPR052720">
    <property type="entry name" value="Glycosyl_hydrolase_97"/>
</dbReference>
<keyword evidence="2" id="KW-0326">Glycosidase</keyword>
<dbReference type="Pfam" id="PF14509">
    <property type="entry name" value="GH97_C"/>
    <property type="match status" value="1"/>
</dbReference>
<evidence type="ECO:0000256" key="3">
    <source>
        <dbReference type="SAM" id="MobiDB-lite"/>
    </source>
</evidence>
<dbReference type="Pfam" id="PF10566">
    <property type="entry name" value="Glyco_hydro_97"/>
    <property type="match status" value="1"/>
</dbReference>
<evidence type="ECO:0000256" key="1">
    <source>
        <dbReference type="ARBA" id="ARBA00022801"/>
    </source>
</evidence>
<dbReference type="OrthoDB" id="57532at2"/>
<dbReference type="InterPro" id="IPR029486">
    <property type="entry name" value="GH97_N"/>
</dbReference>
<evidence type="ECO:0000259" key="5">
    <source>
        <dbReference type="Pfam" id="PF14508"/>
    </source>
</evidence>
<dbReference type="EMBL" id="NHRJ02000004">
    <property type="protein sequence ID" value="PZE21116.1"/>
    <property type="molecule type" value="Genomic_DNA"/>
</dbReference>
<dbReference type="Gene3D" id="3.20.20.70">
    <property type="entry name" value="Aldolase class I"/>
    <property type="match status" value="1"/>
</dbReference>
<keyword evidence="1 7" id="KW-0378">Hydrolase</keyword>
<reference evidence="7" key="1">
    <citation type="submission" date="2018-06" db="EMBL/GenBank/DDBJ databases">
        <title>Paenibacillus xerothermodurans sp. nov. an extremely dry heat resistant spore forming bacterium isolated from the soil of Cape Canaveral, Florida.</title>
        <authorList>
            <person name="Seuylemezian A."/>
            <person name="Kaur N."/>
            <person name="Patil P."/>
            <person name="Patil P."/>
            <person name="Mayilraj S."/>
            <person name="Vaishampayan P."/>
        </authorList>
    </citation>
    <scope>NUCLEOTIDE SEQUENCE [LARGE SCALE GENOMIC DNA]</scope>
    <source>
        <strain evidence="7">ATCC 27380</strain>
    </source>
</reference>
<dbReference type="Proteomes" id="UP000214746">
    <property type="component" value="Unassembled WGS sequence"/>
</dbReference>
<dbReference type="PANTHER" id="PTHR35803">
    <property type="entry name" value="GLUCAN 1,4-ALPHA-GLUCOSIDASE SUSB-RELATED"/>
    <property type="match status" value="1"/>
</dbReference>
<name>A0A2W1NTP0_PAEXE</name>
<dbReference type="Gene3D" id="2.60.40.1180">
    <property type="entry name" value="Golgi alpha-mannosidase II"/>
    <property type="match status" value="1"/>
</dbReference>
<dbReference type="SUPFAM" id="SSF51445">
    <property type="entry name" value="(Trans)glycosidases"/>
    <property type="match status" value="1"/>
</dbReference>
<evidence type="ECO:0000259" key="4">
    <source>
        <dbReference type="Pfam" id="PF10566"/>
    </source>
</evidence>
<dbReference type="RefSeq" id="WP_089199972.1">
    <property type="nucleotide sequence ID" value="NZ_NHRJ02000004.1"/>
</dbReference>
<dbReference type="InterPro" id="IPR013785">
    <property type="entry name" value="Aldolase_TIM"/>
</dbReference>
<protein>
    <submittedName>
        <fullName evidence="7">Glycoside hydrolase</fullName>
    </submittedName>
</protein>
<evidence type="ECO:0000313" key="8">
    <source>
        <dbReference type="Proteomes" id="UP000214746"/>
    </source>
</evidence>
<dbReference type="Pfam" id="PF14508">
    <property type="entry name" value="GH97_N"/>
    <property type="match status" value="1"/>
</dbReference>
<dbReference type="PANTHER" id="PTHR35803:SF2">
    <property type="entry name" value="RETAINING ALPHA-GALACTOSIDASE"/>
    <property type="match status" value="1"/>
</dbReference>
<dbReference type="InterPro" id="IPR029483">
    <property type="entry name" value="GH97_C"/>
</dbReference>
<feature type="domain" description="Glycosyl-hydrolase 97 catalytic" evidence="4">
    <location>
        <begin position="341"/>
        <end position="463"/>
    </location>
</feature>
<accession>A0A2W1NTP0</accession>